<evidence type="ECO:0000256" key="8">
    <source>
        <dbReference type="RuleBase" id="RU361175"/>
    </source>
</evidence>
<evidence type="ECO:0000256" key="1">
    <source>
        <dbReference type="ARBA" id="ARBA00000448"/>
    </source>
</evidence>
<dbReference type="PRINTS" id="PR00131">
    <property type="entry name" value="GLHYDRLASE1"/>
</dbReference>
<comment type="catalytic activity">
    <reaction evidence="1 8">
        <text>Hydrolysis of terminal, non-reducing beta-D-glucosyl residues with release of beta-D-glucose.</text>
        <dbReference type="EC" id="3.2.1.21"/>
    </reaction>
</comment>
<evidence type="ECO:0000313" key="9">
    <source>
        <dbReference type="EMBL" id="OTF91451.1"/>
    </source>
</evidence>
<dbReference type="InParanoid" id="A0A251S2S4"/>
<dbReference type="Pfam" id="PF00232">
    <property type="entry name" value="Glyco_hydro_1"/>
    <property type="match status" value="2"/>
</dbReference>
<dbReference type="InterPro" id="IPR033132">
    <property type="entry name" value="GH_1_N_CS"/>
</dbReference>
<dbReference type="Proteomes" id="UP000215914">
    <property type="component" value="Chromosome 16"/>
</dbReference>
<feature type="binding site" evidence="7">
    <location>
        <position position="323"/>
    </location>
    <ligand>
        <name>substrate</name>
    </ligand>
</feature>
<protein>
    <recommendedName>
        <fullName evidence="3 8">Beta-glucosidase</fullName>
        <ecNumber evidence="3 8">3.2.1.21</ecNumber>
    </recommendedName>
</protein>
<evidence type="ECO:0000256" key="4">
    <source>
        <dbReference type="ARBA" id="ARBA00022801"/>
    </source>
</evidence>
<dbReference type="PROSITE" id="PS00653">
    <property type="entry name" value="GLYCOSYL_HYDROL_F1_2"/>
    <property type="match status" value="1"/>
</dbReference>
<dbReference type="GO" id="GO:0009821">
    <property type="term" value="P:alkaloid biosynthetic process"/>
    <property type="evidence" value="ECO:0007669"/>
    <property type="project" value="UniProtKB-ARBA"/>
</dbReference>
<evidence type="ECO:0000313" key="10">
    <source>
        <dbReference type="Proteomes" id="UP000215914"/>
    </source>
</evidence>
<feature type="binding site" evidence="7">
    <location>
        <position position="441"/>
    </location>
    <ligand>
        <name>substrate</name>
    </ligand>
</feature>
<sequence length="1012" mass="115541">MENERKTLMEEEWNSMFPTGHQLSRAHFPPNFLFGVATSAYQVEGAANEGGRGPSIWDAFARKEGKIKDGKNGDIAIDQYHRYKEDVDLIAKLGFGAYRFSISWSRIYPDGLGTEVNKEGIMYYNNLINYLLEKGIEPCVTLYHWDLPLHLDESMGGWLSDSIITYFAIYAETCFANFGDRVKMWMTINEPLQTAVNGYFTGANAPGRCDRQSAEPYLAAHHQLLAHAEAVSIYRAKFKDLQGGEIGLVVDCGWAEALTDKEEDLTAAARVVDFELGWYLDPIFFGEYPKSMQERVGDKLPVFSQKDKELLRYSVDFIGLNHYTTRFVSHWTNKEESDYYRVQEATRIAEWENGRIGEKAASSWLYVVPWGLRKILNYIAQKYNNPPIYITENGMDDEDNDASPLHEMLDDKLRVAYYKGYLASVSLAVKDGVDVKGYFAWSLVDNFEWPLGYTKRFGLIYIDYKNGLTRHPKSSAYWFMKFLKDPAKYKSTTTFTLSYSTSSSSSSGTCCSQWKLNSINNGEREKEINGGGMELHVSNWSSTLSCSFPAQFPLRCRHFCLSGAANEGGRGPCIWDAFTHTEGKIKDGKGGNIAVDQYHRYKEDVDLIAKLGFSAYRFSISWSRIYPDGLGTKVNKEGIMYYNNLINYLLEKGIEPCVTLYHWDIPLHLDESMGGWLSDSVVKYFAIYAETCFASFGDRVKKWITINEPLQTAVNGYFTGVFAPGKCDHQSAEPYLAAHHQLLAHAEAVSIYRTKFKDLQGGEIGLVVDCEWAEALTDKEEDIAAAARRIDFQLGWYLDPIFFGEYPKSMQERVGDKLPVFSQKDKELLRNSLDFVGLNHYTSRFVSHWTNKAENNYYRVQEATRIDVWENGAIGEKAASPWLYVVPWGLRKVLKYVAQKYNNPPIYITENGMDDEDNDASLLHEMLDDKLRVTYFKGYLASVSLAIKEGVDVRGYFAWSLVDNFEWAQGYTKRFGLIYVDYKNGLTRHPKSSAYWFLKFLRGEEGKNGKED</sequence>
<dbReference type="FunFam" id="3.20.20.80:FF:000022">
    <property type="entry name" value="Beta-glucosidase 11"/>
    <property type="match status" value="2"/>
</dbReference>
<dbReference type="InterPro" id="IPR001360">
    <property type="entry name" value="Glyco_hydro_1"/>
</dbReference>
<dbReference type="SUPFAM" id="SSF51445">
    <property type="entry name" value="(Trans)glycosidases"/>
    <property type="match status" value="2"/>
</dbReference>
<feature type="binding site" evidence="7">
    <location>
        <position position="42"/>
    </location>
    <ligand>
        <name>substrate</name>
    </ligand>
</feature>
<dbReference type="InterPro" id="IPR017736">
    <property type="entry name" value="Glyco_hydro_1_beta-glucosidase"/>
</dbReference>
<organism evidence="9 10">
    <name type="scientific">Helianthus annuus</name>
    <name type="common">Common sunflower</name>
    <dbReference type="NCBI Taxonomy" id="4232"/>
    <lineage>
        <taxon>Eukaryota</taxon>
        <taxon>Viridiplantae</taxon>
        <taxon>Streptophyta</taxon>
        <taxon>Embryophyta</taxon>
        <taxon>Tracheophyta</taxon>
        <taxon>Spermatophyta</taxon>
        <taxon>Magnoliopsida</taxon>
        <taxon>eudicotyledons</taxon>
        <taxon>Gunneridae</taxon>
        <taxon>Pentapetalae</taxon>
        <taxon>asterids</taxon>
        <taxon>campanulids</taxon>
        <taxon>Asterales</taxon>
        <taxon>Asteraceae</taxon>
        <taxon>Asteroideae</taxon>
        <taxon>Heliantheae alliance</taxon>
        <taxon>Heliantheae</taxon>
        <taxon>Helianthus</taxon>
    </lineage>
</organism>
<evidence type="ECO:0000256" key="2">
    <source>
        <dbReference type="ARBA" id="ARBA00010838"/>
    </source>
</evidence>
<dbReference type="OMA" id="SHTEVWH"/>
<evidence type="ECO:0000256" key="6">
    <source>
        <dbReference type="PIRSR" id="PIRSR617736-1"/>
    </source>
</evidence>
<name>A0A251S2S4_HELAN</name>
<comment type="similarity">
    <text evidence="2 8">Belongs to the glycosyl hydrolase 1 family.</text>
</comment>
<dbReference type="Gene3D" id="3.20.20.80">
    <property type="entry name" value="Glycosidases"/>
    <property type="match status" value="2"/>
</dbReference>
<dbReference type="GO" id="GO:0030245">
    <property type="term" value="P:cellulose catabolic process"/>
    <property type="evidence" value="ECO:0007669"/>
    <property type="project" value="InterPro"/>
</dbReference>
<reference evidence="10" key="1">
    <citation type="journal article" date="2017" name="Nature">
        <title>The sunflower genome provides insights into oil metabolism, flowering and Asterid evolution.</title>
        <authorList>
            <person name="Badouin H."/>
            <person name="Gouzy J."/>
            <person name="Grassa C.J."/>
            <person name="Murat F."/>
            <person name="Staton S.E."/>
            <person name="Cottret L."/>
            <person name="Lelandais-Briere C."/>
            <person name="Owens G.L."/>
            <person name="Carrere S."/>
            <person name="Mayjonade B."/>
            <person name="Legrand L."/>
            <person name="Gill N."/>
            <person name="Kane N.C."/>
            <person name="Bowers J.E."/>
            <person name="Hubner S."/>
            <person name="Bellec A."/>
            <person name="Berard A."/>
            <person name="Berges H."/>
            <person name="Blanchet N."/>
            <person name="Boniface M.C."/>
            <person name="Brunel D."/>
            <person name="Catrice O."/>
            <person name="Chaidir N."/>
            <person name="Claudel C."/>
            <person name="Donnadieu C."/>
            <person name="Faraut T."/>
            <person name="Fievet G."/>
            <person name="Helmstetter N."/>
            <person name="King M."/>
            <person name="Knapp S.J."/>
            <person name="Lai Z."/>
            <person name="Le Paslier M.C."/>
            <person name="Lippi Y."/>
            <person name="Lorenzon L."/>
            <person name="Mandel J.R."/>
            <person name="Marage G."/>
            <person name="Marchand G."/>
            <person name="Marquand E."/>
            <person name="Bret-Mestries E."/>
            <person name="Morien E."/>
            <person name="Nambeesan S."/>
            <person name="Nguyen T."/>
            <person name="Pegot-Espagnet P."/>
            <person name="Pouilly N."/>
            <person name="Raftis F."/>
            <person name="Sallet E."/>
            <person name="Schiex T."/>
            <person name="Thomas J."/>
            <person name="Vandecasteele C."/>
            <person name="Vares D."/>
            <person name="Vear F."/>
            <person name="Vautrin S."/>
            <person name="Crespi M."/>
            <person name="Mangin B."/>
            <person name="Burke J.M."/>
            <person name="Salse J."/>
            <person name="Munos S."/>
            <person name="Vincourt P."/>
            <person name="Rieseberg L.H."/>
            <person name="Langlade N.B."/>
        </authorList>
    </citation>
    <scope>NUCLEOTIDE SEQUENCE [LARGE SCALE GENOMIC DNA]</scope>
    <source>
        <strain evidence="10">cv. SF193</strain>
    </source>
</reference>
<feature type="active site" description="Proton donor" evidence="6">
    <location>
        <position position="190"/>
    </location>
</feature>
<keyword evidence="10" id="KW-1185">Reference proteome</keyword>
<keyword evidence="5 8" id="KW-0326">Glycosidase</keyword>
<accession>A0A251S2S4</accession>
<dbReference type="EC" id="3.2.1.21" evidence="3 8"/>
<dbReference type="InterPro" id="IPR017853">
    <property type="entry name" value="GH"/>
</dbReference>
<keyword evidence="4 8" id="KW-0378">Hydrolase</keyword>
<feature type="active site" description="Nucleophile" evidence="6">
    <location>
        <position position="392"/>
    </location>
</feature>
<dbReference type="PANTHER" id="PTHR10353">
    <property type="entry name" value="GLYCOSYL HYDROLASE"/>
    <property type="match status" value="1"/>
</dbReference>
<dbReference type="EMBL" id="CM007905">
    <property type="protein sequence ID" value="OTF91451.1"/>
    <property type="molecule type" value="Genomic_DNA"/>
</dbReference>
<dbReference type="GO" id="GO:0008422">
    <property type="term" value="F:beta-glucosidase activity"/>
    <property type="evidence" value="ECO:0000318"/>
    <property type="project" value="GO_Central"/>
</dbReference>
<evidence type="ECO:0000256" key="7">
    <source>
        <dbReference type="PIRSR" id="PIRSR617736-2"/>
    </source>
</evidence>
<dbReference type="AlphaFoldDB" id="A0A251S2S4"/>
<feature type="binding site" evidence="7">
    <location>
        <begin position="448"/>
        <end position="449"/>
    </location>
    <ligand>
        <name>substrate</name>
    </ligand>
</feature>
<dbReference type="PANTHER" id="PTHR10353:SF310">
    <property type="entry name" value="BETA-GLUCOSIDASE 42"/>
    <property type="match status" value="1"/>
</dbReference>
<feature type="binding site" evidence="7">
    <location>
        <position position="144"/>
    </location>
    <ligand>
        <name>substrate</name>
    </ligand>
</feature>
<dbReference type="NCBIfam" id="TIGR03356">
    <property type="entry name" value="BGL"/>
    <property type="match status" value="1"/>
</dbReference>
<proteinExistence type="inferred from homology"/>
<evidence type="ECO:0000256" key="5">
    <source>
        <dbReference type="ARBA" id="ARBA00023295"/>
    </source>
</evidence>
<feature type="binding site" evidence="7">
    <location>
        <position position="189"/>
    </location>
    <ligand>
        <name>substrate</name>
    </ligand>
</feature>
<gene>
    <name evidence="9" type="ORF">HannXRQ_Chr16g0510891</name>
</gene>
<evidence type="ECO:0000256" key="3">
    <source>
        <dbReference type="ARBA" id="ARBA00012744"/>
    </source>
</evidence>